<dbReference type="PANTHER" id="PTHR37306:SF1">
    <property type="entry name" value="COLICIN V PRODUCTION PROTEIN"/>
    <property type="match status" value="1"/>
</dbReference>
<evidence type="ECO:0000256" key="2">
    <source>
        <dbReference type="ARBA" id="ARBA00022692"/>
    </source>
</evidence>
<proteinExistence type="predicted"/>
<reference evidence="6 7" key="1">
    <citation type="submission" date="2013-08" db="EMBL/GenBank/DDBJ databases">
        <authorList>
            <person name="Huang J."/>
            <person name="Wang G."/>
        </authorList>
    </citation>
    <scope>NUCLEOTIDE SEQUENCE [LARGE SCALE GENOMIC DNA]</scope>
    <source>
        <strain evidence="6 7">JSM 072002</strain>
    </source>
</reference>
<feature type="transmembrane region" description="Helical" evidence="5">
    <location>
        <begin position="77"/>
        <end position="98"/>
    </location>
</feature>
<protein>
    <submittedName>
        <fullName evidence="6">Membrane protein</fullName>
    </submittedName>
</protein>
<sequence>MIDLLLLALFILGFFIGLKRGFILQLLHMVGFIVAFLCAAIYYDVLAPKLELWIPYPELPEGEQWAIFLNNESIEGAFYNAIAFVLIFFGAKIVLQIIASMLDFLADLPLFNVISNIFGAALGVIEVYFIVFILLCLIALIPIPVLQNALDGSIIAQMIIEHTPVLSNQLKMLWFEHVAEHL</sequence>
<keyword evidence="7" id="KW-1185">Reference proteome</keyword>
<comment type="subcellular location">
    <subcellularLocation>
        <location evidence="1">Membrane</location>
        <topology evidence="1">Multi-pass membrane protein</topology>
    </subcellularLocation>
</comment>
<dbReference type="AlphaFoldDB" id="A0A0A5HZP1"/>
<dbReference type="eggNOG" id="COG1286">
    <property type="taxonomic scope" value="Bacteria"/>
</dbReference>
<comment type="caution">
    <text evidence="6">The sequence shown here is derived from an EMBL/GenBank/DDBJ whole genome shotgun (WGS) entry which is preliminary data.</text>
</comment>
<keyword evidence="3 5" id="KW-1133">Transmembrane helix</keyword>
<dbReference type="PANTHER" id="PTHR37306">
    <property type="entry name" value="COLICIN V PRODUCTION PROTEIN"/>
    <property type="match status" value="1"/>
</dbReference>
<name>A0A0A5HZP1_9BACI</name>
<dbReference type="RefSeq" id="WP_036831335.1">
    <property type="nucleotide sequence ID" value="NZ_AVPG01000001.1"/>
</dbReference>
<dbReference type="GO" id="GO:0016020">
    <property type="term" value="C:membrane"/>
    <property type="evidence" value="ECO:0007669"/>
    <property type="project" value="UniProtKB-SubCell"/>
</dbReference>
<dbReference type="InterPro" id="IPR003825">
    <property type="entry name" value="Colicin-V_CvpA"/>
</dbReference>
<evidence type="ECO:0000313" key="7">
    <source>
        <dbReference type="Proteomes" id="UP000030401"/>
    </source>
</evidence>
<evidence type="ECO:0000256" key="4">
    <source>
        <dbReference type="ARBA" id="ARBA00023136"/>
    </source>
</evidence>
<keyword evidence="2 5" id="KW-0812">Transmembrane</keyword>
<dbReference type="EMBL" id="AVPG01000001">
    <property type="protein sequence ID" value="KGX89057.1"/>
    <property type="molecule type" value="Genomic_DNA"/>
</dbReference>
<evidence type="ECO:0000256" key="3">
    <source>
        <dbReference type="ARBA" id="ARBA00022989"/>
    </source>
</evidence>
<feature type="transmembrane region" description="Helical" evidence="5">
    <location>
        <begin position="29"/>
        <end position="46"/>
    </location>
</feature>
<feature type="transmembrane region" description="Helical" evidence="5">
    <location>
        <begin position="118"/>
        <end position="141"/>
    </location>
</feature>
<dbReference type="OrthoDB" id="1809613at2"/>
<organism evidence="6 7">
    <name type="scientific">Pontibacillus litoralis JSM 072002</name>
    <dbReference type="NCBI Taxonomy" id="1385512"/>
    <lineage>
        <taxon>Bacteria</taxon>
        <taxon>Bacillati</taxon>
        <taxon>Bacillota</taxon>
        <taxon>Bacilli</taxon>
        <taxon>Bacillales</taxon>
        <taxon>Bacillaceae</taxon>
        <taxon>Pontibacillus</taxon>
    </lineage>
</organism>
<evidence type="ECO:0000313" key="6">
    <source>
        <dbReference type="EMBL" id="KGX89057.1"/>
    </source>
</evidence>
<keyword evidence="4 5" id="KW-0472">Membrane</keyword>
<gene>
    <name evidence="6" type="ORF">N784_01650</name>
</gene>
<dbReference type="Pfam" id="PF02674">
    <property type="entry name" value="Colicin_V"/>
    <property type="match status" value="1"/>
</dbReference>
<dbReference type="STRING" id="1385512.N784_01650"/>
<accession>A0A0A5HZP1</accession>
<evidence type="ECO:0000256" key="5">
    <source>
        <dbReference type="SAM" id="Phobius"/>
    </source>
</evidence>
<dbReference type="Proteomes" id="UP000030401">
    <property type="component" value="Unassembled WGS sequence"/>
</dbReference>
<evidence type="ECO:0000256" key="1">
    <source>
        <dbReference type="ARBA" id="ARBA00004141"/>
    </source>
</evidence>
<dbReference type="GO" id="GO:0009403">
    <property type="term" value="P:toxin biosynthetic process"/>
    <property type="evidence" value="ECO:0007669"/>
    <property type="project" value="InterPro"/>
</dbReference>